<protein>
    <submittedName>
        <fullName evidence="2">Uncharacterized protein</fullName>
    </submittedName>
</protein>
<keyword evidence="1" id="KW-1133">Transmembrane helix</keyword>
<keyword evidence="3" id="KW-1185">Reference proteome</keyword>
<reference evidence="2" key="1">
    <citation type="submission" date="2018-04" db="EMBL/GenBank/DDBJ databases">
        <title>Genomes of the Obligate Erwinia dacicola and Facultative Enterobacter sp. OLF Endosymbionts of the Olive Fruit fly, Bactrocera oleae.</title>
        <authorList>
            <person name="Estes A.M."/>
            <person name="Hearn D.J."/>
            <person name="Agarwal S."/>
            <person name="Pierson E.A."/>
            <person name="Dunning-Hotopp J.C."/>
        </authorList>
    </citation>
    <scope>NUCLEOTIDE SEQUENCE [LARGE SCALE GENOMIC DNA]</scope>
    <source>
        <strain evidence="2">Oroville</strain>
    </source>
</reference>
<organism evidence="2 3">
    <name type="scientific">Candidatus Erwinia dacicola</name>
    <dbReference type="NCBI Taxonomy" id="252393"/>
    <lineage>
        <taxon>Bacteria</taxon>
        <taxon>Pseudomonadati</taxon>
        <taxon>Pseudomonadota</taxon>
        <taxon>Gammaproteobacteria</taxon>
        <taxon>Enterobacterales</taxon>
        <taxon>Erwiniaceae</taxon>
        <taxon>Erwinia</taxon>
    </lineage>
</organism>
<sequence>MASEKTADIKKLGLIGGGVLAAVLIAVYFMTSRSESLSTDPT</sequence>
<accession>A0A328TME2</accession>
<feature type="transmembrane region" description="Helical" evidence="1">
    <location>
        <begin position="12"/>
        <end position="31"/>
    </location>
</feature>
<evidence type="ECO:0000256" key="1">
    <source>
        <dbReference type="SAM" id="Phobius"/>
    </source>
</evidence>
<dbReference type="Proteomes" id="UP000244334">
    <property type="component" value="Unassembled WGS sequence"/>
</dbReference>
<keyword evidence="1" id="KW-0472">Membrane</keyword>
<feature type="non-terminal residue" evidence="2">
    <location>
        <position position="42"/>
    </location>
</feature>
<evidence type="ECO:0000313" key="2">
    <source>
        <dbReference type="EMBL" id="RAP70613.1"/>
    </source>
</evidence>
<dbReference type="EMBL" id="LJAM02000303">
    <property type="protein sequence ID" value="RAP70613.1"/>
    <property type="molecule type" value="Genomic_DNA"/>
</dbReference>
<keyword evidence="1" id="KW-0812">Transmembrane</keyword>
<name>A0A328TME2_9GAMM</name>
<proteinExistence type="predicted"/>
<evidence type="ECO:0000313" key="3">
    <source>
        <dbReference type="Proteomes" id="UP000244334"/>
    </source>
</evidence>
<gene>
    <name evidence="2" type="ORF">ACZ87_02585</name>
</gene>
<dbReference type="AlphaFoldDB" id="A0A328TME2"/>
<comment type="caution">
    <text evidence="2">The sequence shown here is derived from an EMBL/GenBank/DDBJ whole genome shotgun (WGS) entry which is preliminary data.</text>
</comment>